<protein>
    <submittedName>
        <fullName evidence="1">Uncharacterized protein</fullName>
    </submittedName>
</protein>
<evidence type="ECO:0000313" key="1">
    <source>
        <dbReference type="EMBL" id="AEW47387.1"/>
    </source>
</evidence>
<sequence>MIDLKNDLVEDKLVIVEEKVKAPKGSKNPLTPEQEAGVARMYLRGEKVVDIIAKYKIAAGRIYRILARNGIEKRAPEYNREGKARMLSLSKYEKDRIVDDYIRKVPIREILEKYGLNKYALYTVLDERKVTRQTEKDEEAKTTTKVHKDTKQKLPVEAYIQDRVAYVKIAQGTNKIEQIRIDYI</sequence>
<dbReference type="Gene3D" id="1.10.10.60">
    <property type="entry name" value="Homeodomain-like"/>
    <property type="match status" value="2"/>
</dbReference>
<proteinExistence type="predicted"/>
<gene>
    <name evidence="1" type="ORF">B5S_0153</name>
</gene>
<accession>J9PQU8</accession>
<evidence type="ECO:0000313" key="2">
    <source>
        <dbReference type="Proteomes" id="UP000006291"/>
    </source>
</evidence>
<dbReference type="Proteomes" id="UP000006291">
    <property type="component" value="Segment"/>
</dbReference>
<reference evidence="1 2" key="1">
    <citation type="submission" date="2011-09" db="EMBL/GenBank/DDBJ databases">
        <title>Complete Genome Sequence of Bacillus cereus Bacteriophage B5S.</title>
        <authorList>
            <person name="Lee J.-H."/>
            <person name="Shin H."/>
            <person name="Son B."/>
            <person name="Ryu S."/>
        </authorList>
    </citation>
    <scope>NUCLEOTIDE SEQUENCE [LARGE SCALE GENOMIC DNA]</scope>
</reference>
<organism evidence="1 2">
    <name type="scientific">Bacillus phage B5S</name>
    <dbReference type="NCBI Taxonomy" id="1126949"/>
    <lineage>
        <taxon>Viruses</taxon>
        <taxon>Duplodnaviria</taxon>
        <taxon>Heunggongvirae</taxon>
        <taxon>Uroviricota</taxon>
        <taxon>Caudoviricetes</taxon>
        <taxon>Herelleviridae</taxon>
        <taxon>Bastillevirinae</taxon>
        <taxon>Bequatrovirus</taxon>
        <taxon>Bequatrovirus B4</taxon>
    </lineage>
</organism>
<name>J9PQU8_9CAUD</name>
<dbReference type="EMBL" id="JN797796">
    <property type="protein sequence ID" value="AEW47387.1"/>
    <property type="molecule type" value="Genomic_DNA"/>
</dbReference>